<protein>
    <submittedName>
        <fullName evidence="3">Uncharacterized protein</fullName>
    </submittedName>
</protein>
<evidence type="ECO:0000313" key="2">
    <source>
        <dbReference type="Proteomes" id="UP000887565"/>
    </source>
</evidence>
<keyword evidence="2" id="KW-1185">Reference proteome</keyword>
<feature type="compositionally biased region" description="Basic and acidic residues" evidence="1">
    <location>
        <begin position="74"/>
        <end position="90"/>
    </location>
</feature>
<feature type="compositionally biased region" description="Basic and acidic residues" evidence="1">
    <location>
        <begin position="49"/>
        <end position="66"/>
    </location>
</feature>
<organism evidence="2 3">
    <name type="scientific">Romanomermis culicivorax</name>
    <name type="common">Nematode worm</name>
    <dbReference type="NCBI Taxonomy" id="13658"/>
    <lineage>
        <taxon>Eukaryota</taxon>
        <taxon>Metazoa</taxon>
        <taxon>Ecdysozoa</taxon>
        <taxon>Nematoda</taxon>
        <taxon>Enoplea</taxon>
        <taxon>Dorylaimia</taxon>
        <taxon>Mermithida</taxon>
        <taxon>Mermithoidea</taxon>
        <taxon>Mermithidae</taxon>
        <taxon>Romanomermis</taxon>
    </lineage>
</organism>
<accession>A0A915JVI8</accession>
<proteinExistence type="predicted"/>
<dbReference type="Proteomes" id="UP000887565">
    <property type="component" value="Unplaced"/>
</dbReference>
<feature type="region of interest" description="Disordered" evidence="1">
    <location>
        <begin position="33"/>
        <end position="90"/>
    </location>
</feature>
<evidence type="ECO:0000256" key="1">
    <source>
        <dbReference type="SAM" id="MobiDB-lite"/>
    </source>
</evidence>
<reference evidence="3" key="1">
    <citation type="submission" date="2022-11" db="UniProtKB">
        <authorList>
            <consortium name="WormBaseParasite"/>
        </authorList>
    </citation>
    <scope>IDENTIFICATION</scope>
</reference>
<dbReference type="WBParaSite" id="nRc.2.0.1.t30093-RA">
    <property type="protein sequence ID" value="nRc.2.0.1.t30093-RA"/>
    <property type="gene ID" value="nRc.2.0.1.g30093"/>
</dbReference>
<dbReference type="AlphaFoldDB" id="A0A915JVI8"/>
<name>A0A915JVI8_ROMCU</name>
<evidence type="ECO:0000313" key="3">
    <source>
        <dbReference type="WBParaSite" id="nRc.2.0.1.t30093-RA"/>
    </source>
</evidence>
<sequence>MENVPSKIDNLNVSFTEIEQEKPVEVIIADPPIANIPANDSKVSKHWTRKDDAEWERGKSATPEKERKRRYESRHRDQSRHGKSMSKEKR</sequence>